<dbReference type="Gene3D" id="3.10.620.30">
    <property type="match status" value="1"/>
</dbReference>
<dbReference type="Proteomes" id="UP000235584">
    <property type="component" value="Chromosome"/>
</dbReference>
<evidence type="ECO:0000256" key="1">
    <source>
        <dbReference type="SAM" id="SignalP"/>
    </source>
</evidence>
<organism evidence="3 4">
    <name type="scientific">Bacteriovorax stolpii</name>
    <name type="common">Bdellovibrio stolpii</name>
    <dbReference type="NCBI Taxonomy" id="960"/>
    <lineage>
        <taxon>Bacteria</taxon>
        <taxon>Pseudomonadati</taxon>
        <taxon>Bdellovibrionota</taxon>
        <taxon>Bacteriovoracia</taxon>
        <taxon>Bacteriovoracales</taxon>
        <taxon>Bacteriovoracaceae</taxon>
        <taxon>Bacteriovorax</taxon>
    </lineage>
</organism>
<keyword evidence="4" id="KW-1185">Reference proteome</keyword>
<sequence>MIKVLLLLTLILSTTFQAAPAATLARQIKSLPGVLKNAGSPPADLNCNGSLENQSLTSTLYSPHNRKNIELTVLSPERAREIFTTLKNDEDNSFNYPADGCYARAHRMAMVMDEMGVISGKAFVEGELFVQTSMGEIGWTYHVASLVLVKKDGKLVPTVFDPGLFDRPVPFEEWKALLLKDSKSSFQSEYFTKRFNYDPDARHDDLDQYNEEQVEDMKAAIKGFSRLGHMFEYMDNKEKGQ</sequence>
<feature type="chain" id="PRO_5014837016" description="Protein glutaminase domain-containing protein" evidence="1">
    <location>
        <begin position="19"/>
        <end position="241"/>
    </location>
</feature>
<name>A0A2K9NSK4_BACTC</name>
<dbReference type="KEGG" id="bsto:C0V70_10355"/>
<feature type="signal peptide" evidence="1">
    <location>
        <begin position="1"/>
        <end position="18"/>
    </location>
</feature>
<dbReference type="AlphaFoldDB" id="A0A2K9NSK4"/>
<feature type="domain" description="Protein glutaminase" evidence="2">
    <location>
        <begin position="80"/>
        <end position="176"/>
    </location>
</feature>
<reference evidence="3 4" key="1">
    <citation type="submission" date="2018-01" db="EMBL/GenBank/DDBJ databases">
        <title>Complete genome sequence of Bacteriovorax stolpii DSM12778.</title>
        <authorList>
            <person name="Tang B."/>
            <person name="Chang J."/>
        </authorList>
    </citation>
    <scope>NUCLEOTIDE SEQUENCE [LARGE SCALE GENOMIC DNA]</scope>
    <source>
        <strain evidence="3 4">DSM 12778</strain>
    </source>
</reference>
<protein>
    <recommendedName>
        <fullName evidence="2">Protein glutaminase domain-containing protein</fullName>
    </recommendedName>
</protein>
<accession>A0A2K9NSK4</accession>
<dbReference type="InterPro" id="IPR041325">
    <property type="entry name" value="Gln_deamidase_2"/>
</dbReference>
<evidence type="ECO:0000259" key="2">
    <source>
        <dbReference type="Pfam" id="PF18626"/>
    </source>
</evidence>
<dbReference type="Pfam" id="PF18626">
    <property type="entry name" value="Gln_deamidase_2"/>
    <property type="match status" value="1"/>
</dbReference>
<evidence type="ECO:0000313" key="4">
    <source>
        <dbReference type="Proteomes" id="UP000235584"/>
    </source>
</evidence>
<keyword evidence="1" id="KW-0732">Signal</keyword>
<evidence type="ECO:0000313" key="3">
    <source>
        <dbReference type="EMBL" id="AUN98500.1"/>
    </source>
</evidence>
<dbReference type="RefSeq" id="WP_102243791.1">
    <property type="nucleotide sequence ID" value="NZ_CP025704.1"/>
</dbReference>
<gene>
    <name evidence="3" type="ORF">C0V70_10355</name>
</gene>
<dbReference type="EMBL" id="CP025704">
    <property type="protein sequence ID" value="AUN98500.1"/>
    <property type="molecule type" value="Genomic_DNA"/>
</dbReference>
<proteinExistence type="predicted"/>